<name>A0ABS1T0N6_9GAMM</name>
<sequence>MLKEWFWIFKKIKSNEQFVEHLPALQDLLDAGQDIHERDGKGRSALEYVFAKPLPCVELVSWLLNQSSFDPAKEASLYPYSVDLPKGHFQLTKANNMMDRLDELMPSARCDLEDITEKARLAEPYLRLLAKFEQAGLTNQYQSGSEFYKQAFANRLESQLQLRKLEAQFDDLCVGFHMLAAEYDSEFQSRIAGAPWLPSSDSAIARANLDVINKDESLKLAFQINFAQLQGRNPVLPSKGLLQVYLQEPDEGEEPTGRCEAIFWTEADMEGLNWVEYPDRAITGDSLAPSGFDVSYRKAGHYPIRWQAYTQLPLSEAEITAAIDKNSLVIDPELYTDLYYDYGLMPRIEARTREVFTEEGTFTEEAYLPENHIAILSYLYTDFGSCIYSIPVDALWGDETDWRQLTHIFCYD</sequence>
<proteinExistence type="predicted"/>
<gene>
    <name evidence="1" type="ORF">JMA39_14705</name>
</gene>
<dbReference type="RefSeq" id="WP_202722608.1">
    <property type="nucleotide sequence ID" value="NZ_BPEX01000015.1"/>
</dbReference>
<dbReference type="Proteomes" id="UP000604898">
    <property type="component" value="Unassembled WGS sequence"/>
</dbReference>
<evidence type="ECO:0000313" key="2">
    <source>
        <dbReference type="Proteomes" id="UP000604898"/>
    </source>
</evidence>
<dbReference type="EMBL" id="JAESVD010000008">
    <property type="protein sequence ID" value="MBL4914356.1"/>
    <property type="molecule type" value="Genomic_DNA"/>
</dbReference>
<protein>
    <submittedName>
        <fullName evidence="1">DUF1963 domain-containing protein</fullName>
    </submittedName>
</protein>
<dbReference type="InterPro" id="IPR035948">
    <property type="entry name" value="YwqG-like_sf"/>
</dbReference>
<comment type="caution">
    <text evidence="1">The sequence shown here is derived from an EMBL/GenBank/DDBJ whole genome shotgun (WGS) entry which is preliminary data.</text>
</comment>
<dbReference type="Pfam" id="PF09234">
    <property type="entry name" value="DUF1963"/>
    <property type="match status" value="1"/>
</dbReference>
<reference evidence="1 2" key="1">
    <citation type="submission" date="2021-01" db="EMBL/GenBank/DDBJ databases">
        <title>Genome sequence of Shewanella schlegeliana JCM 11561.</title>
        <authorList>
            <person name="Zhang H."/>
            <person name="Li C."/>
        </authorList>
    </citation>
    <scope>NUCLEOTIDE SEQUENCE [LARGE SCALE GENOMIC DNA]</scope>
    <source>
        <strain evidence="1 2">JCM 11561</strain>
    </source>
</reference>
<dbReference type="SUPFAM" id="SSF103032">
    <property type="entry name" value="Hypothetical protein YwqG"/>
    <property type="match status" value="1"/>
</dbReference>
<dbReference type="Gene3D" id="2.30.320.10">
    <property type="entry name" value="YwqG-like"/>
    <property type="match status" value="1"/>
</dbReference>
<evidence type="ECO:0000313" key="1">
    <source>
        <dbReference type="EMBL" id="MBL4914356.1"/>
    </source>
</evidence>
<keyword evidence="2" id="KW-1185">Reference proteome</keyword>
<accession>A0ABS1T0N6</accession>
<dbReference type="InterPro" id="IPR015315">
    <property type="entry name" value="DUF1963"/>
</dbReference>
<organism evidence="1 2">
    <name type="scientific">Shewanella schlegeliana</name>
    <dbReference type="NCBI Taxonomy" id="190308"/>
    <lineage>
        <taxon>Bacteria</taxon>
        <taxon>Pseudomonadati</taxon>
        <taxon>Pseudomonadota</taxon>
        <taxon>Gammaproteobacteria</taxon>
        <taxon>Alteromonadales</taxon>
        <taxon>Shewanellaceae</taxon>
        <taxon>Shewanella</taxon>
    </lineage>
</organism>